<dbReference type="InterPro" id="IPR058790">
    <property type="entry name" value="BSH_CusB"/>
</dbReference>
<dbReference type="InterPro" id="IPR006143">
    <property type="entry name" value="RND_pump_MFP"/>
</dbReference>
<dbReference type="SUPFAM" id="SSF111369">
    <property type="entry name" value="HlyD-like secretion proteins"/>
    <property type="match status" value="1"/>
</dbReference>
<dbReference type="InterPro" id="IPR058626">
    <property type="entry name" value="MdtA-like_b-barrel"/>
</dbReference>
<feature type="domain" description="CusB-like barrel-sandwich hybrid" evidence="4">
    <location>
        <begin position="78"/>
        <end position="214"/>
    </location>
</feature>
<dbReference type="InterPro" id="IPR058627">
    <property type="entry name" value="MdtA-like_C"/>
</dbReference>
<dbReference type="GO" id="GO:0030313">
    <property type="term" value="C:cell envelope"/>
    <property type="evidence" value="ECO:0007669"/>
    <property type="project" value="UniProtKB-SubCell"/>
</dbReference>
<dbReference type="PROSITE" id="PS51257">
    <property type="entry name" value="PROKAR_LIPOPROTEIN"/>
    <property type="match status" value="1"/>
</dbReference>
<evidence type="ECO:0000256" key="2">
    <source>
        <dbReference type="SAM" id="Coils"/>
    </source>
</evidence>
<evidence type="ECO:0000259" key="5">
    <source>
        <dbReference type="Pfam" id="PF25944"/>
    </source>
</evidence>
<dbReference type="Proteomes" id="UP000006073">
    <property type="component" value="Unassembled WGS sequence"/>
</dbReference>
<dbReference type="NCBIfam" id="TIGR01730">
    <property type="entry name" value="RND_mfp"/>
    <property type="match status" value="1"/>
</dbReference>
<evidence type="ECO:0000313" key="7">
    <source>
        <dbReference type="EMBL" id="EOZ95564.1"/>
    </source>
</evidence>
<keyword evidence="2" id="KW-0175">Coiled coil</keyword>
<dbReference type="Pfam" id="PF25919">
    <property type="entry name" value="BSH_CusB"/>
    <property type="match status" value="1"/>
</dbReference>
<organism evidence="7 8">
    <name type="scientific">Indibacter alkaliphilus (strain CCUG 57479 / KCTC 22604 / LW1)</name>
    <dbReference type="NCBI Taxonomy" id="1189612"/>
    <lineage>
        <taxon>Bacteria</taxon>
        <taxon>Pseudomonadati</taxon>
        <taxon>Bacteroidota</taxon>
        <taxon>Cytophagia</taxon>
        <taxon>Cytophagales</taxon>
        <taxon>Cyclobacteriaceae</taxon>
    </lineage>
</organism>
<evidence type="ECO:0000256" key="1">
    <source>
        <dbReference type="ARBA" id="ARBA00009477"/>
    </source>
</evidence>
<dbReference type="PANTHER" id="PTHR30158">
    <property type="entry name" value="ACRA/E-RELATED COMPONENT OF DRUG EFFLUX TRANSPORTER"/>
    <property type="match status" value="1"/>
</dbReference>
<dbReference type="GO" id="GO:0046677">
    <property type="term" value="P:response to antibiotic"/>
    <property type="evidence" value="ECO:0007669"/>
    <property type="project" value="TreeGrafter"/>
</dbReference>
<evidence type="ECO:0000259" key="6">
    <source>
        <dbReference type="Pfam" id="PF25967"/>
    </source>
</evidence>
<dbReference type="Pfam" id="PF25967">
    <property type="entry name" value="RND-MFP_C"/>
    <property type="match status" value="1"/>
</dbReference>
<keyword evidence="3" id="KW-0472">Membrane</keyword>
<evidence type="ECO:0000259" key="4">
    <source>
        <dbReference type="Pfam" id="PF25919"/>
    </source>
</evidence>
<feature type="coiled-coil region" evidence="2">
    <location>
        <begin position="115"/>
        <end position="173"/>
    </location>
</feature>
<keyword evidence="8" id="KW-1185">Reference proteome</keyword>
<dbReference type="eggNOG" id="COG0845">
    <property type="taxonomic scope" value="Bacteria"/>
</dbReference>
<dbReference type="Gene3D" id="2.40.420.20">
    <property type="match status" value="1"/>
</dbReference>
<gene>
    <name evidence="7" type="ORF">A33Q_2926</name>
</gene>
<evidence type="ECO:0000313" key="8">
    <source>
        <dbReference type="Proteomes" id="UP000006073"/>
    </source>
</evidence>
<feature type="domain" description="Multidrug resistance protein MdtA-like C-terminal permuted SH3" evidence="6">
    <location>
        <begin position="310"/>
        <end position="366"/>
    </location>
</feature>
<name>S2D9N2_INDAL</name>
<dbReference type="GO" id="GO:0005886">
    <property type="term" value="C:plasma membrane"/>
    <property type="evidence" value="ECO:0007669"/>
    <property type="project" value="TreeGrafter"/>
</dbReference>
<feature type="transmembrane region" description="Helical" evidence="3">
    <location>
        <begin position="12"/>
        <end position="33"/>
    </location>
</feature>
<dbReference type="Gene3D" id="2.40.50.100">
    <property type="match status" value="1"/>
</dbReference>
<accession>S2D9N2</accession>
<proteinExistence type="inferred from homology"/>
<sequence length="391" mass="44164">MNNYYFKVSFDRFYPVLAFTMNILLYVLLSTLFSCSSGTGKNQSTQPVLVPIMELKPMEVNVPKTYVCDIQAVQFVEVRAKVEGFVDRIFVDEGQFVRKGQNLFQLSSNEFNEIVNSANAKLLQAKAEAKGAQLEVDRLKVLVEKNIISSSELELAKSRKAVAESAIAEAESMLKNARTGLSYTTIKAPFDGIVDRIPFKTGSLVTAGDLLTNITDISEVFAYYKINENEYLQYMRDKVGTDSISEEISLILSDGEVYPHKGVFETMEADFERGTGSIALRVRFPNPDQLIKHGASGKVQMEDKLEGIFLIPQKATFEIQDYSYVYLVDKENKVRVRSFKPLQRFGLFYITDGFEEGDRIIYEGIQQVKDGMEISPELTPENEVYDTLFKA</sequence>
<dbReference type="AlphaFoldDB" id="S2D9N2"/>
<dbReference type="STRING" id="1189612.A33Q_2926"/>
<dbReference type="Pfam" id="PF25944">
    <property type="entry name" value="Beta-barrel_RND"/>
    <property type="match status" value="1"/>
</dbReference>
<comment type="caution">
    <text evidence="7">The sequence shown here is derived from an EMBL/GenBank/DDBJ whole genome shotgun (WGS) entry which is preliminary data.</text>
</comment>
<dbReference type="Gene3D" id="1.10.287.470">
    <property type="entry name" value="Helix hairpin bin"/>
    <property type="match status" value="1"/>
</dbReference>
<dbReference type="GO" id="GO:0022857">
    <property type="term" value="F:transmembrane transporter activity"/>
    <property type="evidence" value="ECO:0007669"/>
    <property type="project" value="InterPro"/>
</dbReference>
<dbReference type="EMBL" id="ALWO02000037">
    <property type="protein sequence ID" value="EOZ95564.1"/>
    <property type="molecule type" value="Genomic_DNA"/>
</dbReference>
<comment type="similarity">
    <text evidence="1">Belongs to the membrane fusion protein (MFP) (TC 8.A.1) family.</text>
</comment>
<keyword evidence="3" id="KW-1133">Transmembrane helix</keyword>
<dbReference type="Gene3D" id="2.40.30.170">
    <property type="match status" value="1"/>
</dbReference>
<reference evidence="7 8" key="1">
    <citation type="journal article" date="2013" name="Genome Announc.">
        <title>Draft Genome Sequence of Indibacter alkaliphilus Strain LW1T, Isolated from Lonar Lake, a Haloalkaline Lake in the Buldana District of Maharashtra, India.</title>
        <authorList>
            <person name="Singh A."/>
            <person name="Kumar Jangir P."/>
            <person name="Sharma R."/>
            <person name="Singh A."/>
            <person name="Kumar Pinnaka A."/>
            <person name="Shivaji S."/>
        </authorList>
    </citation>
    <scope>NUCLEOTIDE SEQUENCE [LARGE SCALE GENOMIC DNA]</scope>
    <source>
        <strain evidence="8">CCUG 57479 / KCTC 22604 / LW1</strain>
    </source>
</reference>
<dbReference type="PANTHER" id="PTHR30158:SF23">
    <property type="entry name" value="MULTIDRUG RESISTANCE PROTEIN MEXA"/>
    <property type="match status" value="1"/>
</dbReference>
<keyword evidence="3" id="KW-0812">Transmembrane</keyword>
<dbReference type="RefSeq" id="WP_016255245.1">
    <property type="nucleotide sequence ID" value="NZ_ALWO02000037.1"/>
</dbReference>
<evidence type="ECO:0000256" key="3">
    <source>
        <dbReference type="SAM" id="Phobius"/>
    </source>
</evidence>
<protein>
    <submittedName>
        <fullName evidence="7">Co/Zn/Cd efflux system membrane fusion protein</fullName>
    </submittedName>
</protein>
<feature type="domain" description="Multidrug resistance protein MdtA-like beta-barrel" evidence="5">
    <location>
        <begin position="245"/>
        <end position="300"/>
    </location>
</feature>